<dbReference type="OrthoDB" id="9804920at2"/>
<dbReference type="InterPro" id="IPR008257">
    <property type="entry name" value="Pept_M19"/>
</dbReference>
<sequence>MPIIDLHCDTVLLLMADKNTLQLRQNDFCVDVEKLKQASSMAQFFALFVDLQKTDNALETCLEMADTFYAQLEKNQDALRWAGNYRDLLENKRQNKISAFLTIEEGGVLRGQLHHLRNFYHLGVRLITLTWNYPNEIGYPNKEAQYRSRGLTPFGKEVVREMNRLGMLIDVSHLSDQGFYDVAALSTQPFVASHSNARTVQDHPRNLTDDMIRVLAEKGGVMGINFERTFLGNSEISRVEDMVRHIKHIRQVGGIDVIALGTDFDGIEPVCEVSHIGEIGKLEQGLRSAGFAESDIEKICHNNAERVIRNVLR</sequence>
<dbReference type="PANTHER" id="PTHR10443:SF12">
    <property type="entry name" value="DIPEPTIDASE"/>
    <property type="match status" value="1"/>
</dbReference>
<dbReference type="PROSITE" id="PS51365">
    <property type="entry name" value="RENAL_DIPEPTIDASE_2"/>
    <property type="match status" value="1"/>
</dbReference>
<dbReference type="GO" id="GO:0006508">
    <property type="term" value="P:proteolysis"/>
    <property type="evidence" value="ECO:0007669"/>
    <property type="project" value="InterPro"/>
</dbReference>
<dbReference type="PANTHER" id="PTHR10443">
    <property type="entry name" value="MICROSOMAL DIPEPTIDASE"/>
    <property type="match status" value="1"/>
</dbReference>
<dbReference type="Proteomes" id="UP000277811">
    <property type="component" value="Unassembled WGS sequence"/>
</dbReference>
<name>A0A498R6T8_9FIRM</name>
<evidence type="ECO:0000313" key="1">
    <source>
        <dbReference type="EMBL" id="VBB06630.1"/>
    </source>
</evidence>
<protein>
    <submittedName>
        <fullName evidence="1">Metal-dependent hydrolase</fullName>
    </submittedName>
</protein>
<dbReference type="AlphaFoldDB" id="A0A498R6T8"/>
<proteinExistence type="predicted"/>
<dbReference type="CDD" id="cd01301">
    <property type="entry name" value="rDP_like"/>
    <property type="match status" value="1"/>
</dbReference>
<dbReference type="InterPro" id="IPR032466">
    <property type="entry name" value="Metal_Hydrolase"/>
</dbReference>
<gene>
    <name evidence="1" type="ORF">LUCI_1866</name>
</gene>
<dbReference type="RefSeq" id="WP_122627575.1">
    <property type="nucleotide sequence ID" value="NZ_UPPP01000066.1"/>
</dbReference>
<dbReference type="Gene3D" id="3.20.20.140">
    <property type="entry name" value="Metal-dependent hydrolases"/>
    <property type="match status" value="1"/>
</dbReference>
<organism evidence="1 2">
    <name type="scientific">Lucifera butyrica</name>
    <dbReference type="NCBI Taxonomy" id="1351585"/>
    <lineage>
        <taxon>Bacteria</taxon>
        <taxon>Bacillati</taxon>
        <taxon>Bacillota</taxon>
        <taxon>Negativicutes</taxon>
        <taxon>Veillonellales</taxon>
        <taxon>Veillonellaceae</taxon>
        <taxon>Lucifera</taxon>
    </lineage>
</organism>
<keyword evidence="2" id="KW-1185">Reference proteome</keyword>
<dbReference type="GO" id="GO:0070573">
    <property type="term" value="F:metallodipeptidase activity"/>
    <property type="evidence" value="ECO:0007669"/>
    <property type="project" value="InterPro"/>
</dbReference>
<accession>A0A498R6T8</accession>
<reference evidence="1 2" key="1">
    <citation type="submission" date="2018-06" db="EMBL/GenBank/DDBJ databases">
        <authorList>
            <person name="Strepis N."/>
        </authorList>
    </citation>
    <scope>NUCLEOTIDE SEQUENCE [LARGE SCALE GENOMIC DNA]</scope>
    <source>
        <strain evidence="1">LUCI</strain>
    </source>
</reference>
<keyword evidence="1" id="KW-0378">Hydrolase</keyword>
<dbReference type="EMBL" id="UPPP01000066">
    <property type="protein sequence ID" value="VBB06630.1"/>
    <property type="molecule type" value="Genomic_DNA"/>
</dbReference>
<dbReference type="SUPFAM" id="SSF51556">
    <property type="entry name" value="Metallo-dependent hydrolases"/>
    <property type="match status" value="1"/>
</dbReference>
<evidence type="ECO:0000313" key="2">
    <source>
        <dbReference type="Proteomes" id="UP000277811"/>
    </source>
</evidence>
<dbReference type="Pfam" id="PF01244">
    <property type="entry name" value="Peptidase_M19"/>
    <property type="match status" value="1"/>
</dbReference>